<protein>
    <submittedName>
        <fullName evidence="7">Prolipoprotein diacylglyceryl transferase</fullName>
        <ecNumber evidence="7">2.4.99.-</ecNumber>
    </submittedName>
</protein>
<accession>A0A645F7J4</accession>
<dbReference type="AlphaFoldDB" id="A0A645F7J4"/>
<dbReference type="PANTHER" id="PTHR30589">
    <property type="entry name" value="PROLIPOPROTEIN DIACYLGLYCERYL TRANSFERASE"/>
    <property type="match status" value="1"/>
</dbReference>
<dbReference type="PANTHER" id="PTHR30589:SF0">
    <property type="entry name" value="PHOSPHATIDYLGLYCEROL--PROLIPOPROTEIN DIACYLGLYCERYL TRANSFERASE"/>
    <property type="match status" value="1"/>
</dbReference>
<feature type="transmembrane region" description="Helical" evidence="6">
    <location>
        <begin position="6"/>
        <end position="24"/>
    </location>
</feature>
<evidence type="ECO:0000256" key="6">
    <source>
        <dbReference type="SAM" id="Phobius"/>
    </source>
</evidence>
<reference evidence="7" key="1">
    <citation type="submission" date="2019-08" db="EMBL/GenBank/DDBJ databases">
        <authorList>
            <person name="Kucharzyk K."/>
            <person name="Murdoch R.W."/>
            <person name="Higgins S."/>
            <person name="Loffler F."/>
        </authorList>
    </citation>
    <scope>NUCLEOTIDE SEQUENCE</scope>
</reference>
<sequence length="178" mass="19710">MIHHGGLVYYGGLIGAIISGILFIRIRKLPLWAMADVLAPSIALGYVFGRIGCLMNGCCYGQACQLPWAIRYPAGHETHPVDEAAMPVHPTQIYDSLLNLALYLGLAWLYRRKKFDGQVFAAYLLCYAITRSSVELFRGDYPQLIAGWITPAHMVSVFIFAAGLGLFFLLPRKLSSSK</sequence>
<evidence type="ECO:0000256" key="1">
    <source>
        <dbReference type="ARBA" id="ARBA00022475"/>
    </source>
</evidence>
<keyword evidence="7" id="KW-0449">Lipoprotein</keyword>
<feature type="transmembrane region" description="Helical" evidence="6">
    <location>
        <begin position="146"/>
        <end position="170"/>
    </location>
</feature>
<name>A0A645F7J4_9ZZZZ</name>
<evidence type="ECO:0000313" key="7">
    <source>
        <dbReference type="EMBL" id="MPN10251.1"/>
    </source>
</evidence>
<feature type="transmembrane region" description="Helical" evidence="6">
    <location>
        <begin position="31"/>
        <end position="48"/>
    </location>
</feature>
<feature type="transmembrane region" description="Helical" evidence="6">
    <location>
        <begin position="117"/>
        <end position="134"/>
    </location>
</feature>
<evidence type="ECO:0000256" key="2">
    <source>
        <dbReference type="ARBA" id="ARBA00022679"/>
    </source>
</evidence>
<dbReference type="GO" id="GO:0005886">
    <property type="term" value="C:plasma membrane"/>
    <property type="evidence" value="ECO:0007669"/>
    <property type="project" value="InterPro"/>
</dbReference>
<evidence type="ECO:0000256" key="3">
    <source>
        <dbReference type="ARBA" id="ARBA00022692"/>
    </source>
</evidence>
<keyword evidence="7" id="KW-0328">Glycosyltransferase</keyword>
<organism evidence="7">
    <name type="scientific">bioreactor metagenome</name>
    <dbReference type="NCBI Taxonomy" id="1076179"/>
    <lineage>
        <taxon>unclassified sequences</taxon>
        <taxon>metagenomes</taxon>
        <taxon>ecological metagenomes</taxon>
    </lineage>
</organism>
<keyword evidence="1" id="KW-1003">Cell membrane</keyword>
<evidence type="ECO:0000256" key="5">
    <source>
        <dbReference type="ARBA" id="ARBA00023136"/>
    </source>
</evidence>
<keyword evidence="3 6" id="KW-0812">Transmembrane</keyword>
<keyword evidence="5 6" id="KW-0472">Membrane</keyword>
<dbReference type="EC" id="2.4.99.-" evidence="7"/>
<dbReference type="EMBL" id="VSSQ01056396">
    <property type="protein sequence ID" value="MPN10251.1"/>
    <property type="molecule type" value="Genomic_DNA"/>
</dbReference>
<gene>
    <name evidence="7" type="primary">lgt_49</name>
    <name evidence="7" type="ORF">SDC9_157546</name>
</gene>
<proteinExistence type="predicted"/>
<dbReference type="InterPro" id="IPR001640">
    <property type="entry name" value="Lgt"/>
</dbReference>
<dbReference type="Pfam" id="PF01790">
    <property type="entry name" value="LGT"/>
    <property type="match status" value="1"/>
</dbReference>
<dbReference type="GO" id="GO:0042158">
    <property type="term" value="P:lipoprotein biosynthetic process"/>
    <property type="evidence" value="ECO:0007669"/>
    <property type="project" value="InterPro"/>
</dbReference>
<dbReference type="GO" id="GO:0008961">
    <property type="term" value="F:phosphatidylglycerol-prolipoprotein diacylglyceryl transferase activity"/>
    <property type="evidence" value="ECO:0007669"/>
    <property type="project" value="InterPro"/>
</dbReference>
<keyword evidence="2 7" id="KW-0808">Transferase</keyword>
<comment type="caution">
    <text evidence="7">The sequence shown here is derived from an EMBL/GenBank/DDBJ whole genome shotgun (WGS) entry which is preliminary data.</text>
</comment>
<evidence type="ECO:0000256" key="4">
    <source>
        <dbReference type="ARBA" id="ARBA00022989"/>
    </source>
</evidence>
<keyword evidence="4 6" id="KW-1133">Transmembrane helix</keyword>